<keyword evidence="4" id="KW-1185">Reference proteome</keyword>
<dbReference type="EMBL" id="JAWZYT010003452">
    <property type="protein sequence ID" value="KAK4298342.1"/>
    <property type="molecule type" value="Genomic_DNA"/>
</dbReference>
<reference evidence="3" key="1">
    <citation type="submission" date="2023-11" db="EMBL/GenBank/DDBJ databases">
        <title>Genome assemblies of two species of porcelain crab, Petrolisthes cinctipes and Petrolisthes manimaculis (Anomura: Porcellanidae).</title>
        <authorList>
            <person name="Angst P."/>
        </authorList>
    </citation>
    <scope>NUCLEOTIDE SEQUENCE</scope>
    <source>
        <strain evidence="3">PB745_02</strain>
        <tissue evidence="3">Gill</tissue>
    </source>
</reference>
<accession>A0AAE1P0A5</accession>
<protein>
    <recommendedName>
        <fullName evidence="5">Secreted protein</fullName>
    </recommendedName>
</protein>
<feature type="signal peptide" evidence="2">
    <location>
        <begin position="1"/>
        <end position="20"/>
    </location>
</feature>
<dbReference type="AlphaFoldDB" id="A0AAE1P0A5"/>
<evidence type="ECO:0000256" key="1">
    <source>
        <dbReference type="SAM" id="MobiDB-lite"/>
    </source>
</evidence>
<feature type="region of interest" description="Disordered" evidence="1">
    <location>
        <begin position="36"/>
        <end position="91"/>
    </location>
</feature>
<organism evidence="3 4">
    <name type="scientific">Petrolisthes manimaculis</name>
    <dbReference type="NCBI Taxonomy" id="1843537"/>
    <lineage>
        <taxon>Eukaryota</taxon>
        <taxon>Metazoa</taxon>
        <taxon>Ecdysozoa</taxon>
        <taxon>Arthropoda</taxon>
        <taxon>Crustacea</taxon>
        <taxon>Multicrustacea</taxon>
        <taxon>Malacostraca</taxon>
        <taxon>Eumalacostraca</taxon>
        <taxon>Eucarida</taxon>
        <taxon>Decapoda</taxon>
        <taxon>Pleocyemata</taxon>
        <taxon>Anomura</taxon>
        <taxon>Galatheoidea</taxon>
        <taxon>Porcellanidae</taxon>
        <taxon>Petrolisthes</taxon>
    </lineage>
</organism>
<gene>
    <name evidence="3" type="ORF">Pmani_029298</name>
</gene>
<feature type="compositionally biased region" description="Polar residues" evidence="1">
    <location>
        <begin position="81"/>
        <end position="91"/>
    </location>
</feature>
<dbReference type="Proteomes" id="UP001292094">
    <property type="component" value="Unassembled WGS sequence"/>
</dbReference>
<name>A0AAE1P0A5_9EUCA</name>
<feature type="chain" id="PRO_5042200175" description="Secreted protein" evidence="2">
    <location>
        <begin position="21"/>
        <end position="106"/>
    </location>
</feature>
<evidence type="ECO:0008006" key="5">
    <source>
        <dbReference type="Google" id="ProtNLM"/>
    </source>
</evidence>
<proteinExistence type="predicted"/>
<evidence type="ECO:0000313" key="3">
    <source>
        <dbReference type="EMBL" id="KAK4298342.1"/>
    </source>
</evidence>
<comment type="caution">
    <text evidence="3">The sequence shown here is derived from an EMBL/GenBank/DDBJ whole genome shotgun (WGS) entry which is preliminary data.</text>
</comment>
<sequence>MHVQYVALLTGSWVFTPASATAGMVSVPNNLDGDDVGGHRTGWSKLAHTGLLPTPGNPRPAPQQPRHATLDPIYPPHHATRTTTGPQNLCPITTTILSRSSCRHSR</sequence>
<evidence type="ECO:0000313" key="4">
    <source>
        <dbReference type="Proteomes" id="UP001292094"/>
    </source>
</evidence>
<keyword evidence="2" id="KW-0732">Signal</keyword>
<evidence type="ECO:0000256" key="2">
    <source>
        <dbReference type="SAM" id="SignalP"/>
    </source>
</evidence>